<dbReference type="PANTHER" id="PTHR43280">
    <property type="entry name" value="ARAC-FAMILY TRANSCRIPTIONAL REGULATOR"/>
    <property type="match status" value="1"/>
</dbReference>
<dbReference type="GO" id="GO:0003700">
    <property type="term" value="F:DNA-binding transcription factor activity"/>
    <property type="evidence" value="ECO:0007669"/>
    <property type="project" value="InterPro"/>
</dbReference>
<gene>
    <name evidence="5" type="ORF">HMPREF1991_02383</name>
</gene>
<dbReference type="RefSeq" id="WP_018966686.1">
    <property type="nucleotide sequence ID" value="NZ_KB899211.1"/>
</dbReference>
<dbReference type="PATRIC" id="fig|1122985.7.peg.2469"/>
<name>A0A069QHP2_HOYLO</name>
<protein>
    <submittedName>
        <fullName evidence="5">Transcriptional regulator, AraC family</fullName>
    </submittedName>
</protein>
<dbReference type="InterPro" id="IPR018060">
    <property type="entry name" value="HTH_AraC"/>
</dbReference>
<organism evidence="5 6">
    <name type="scientific">Hoylesella loescheii DSM 19665 = JCM 12249 = ATCC 15930</name>
    <dbReference type="NCBI Taxonomy" id="1122985"/>
    <lineage>
        <taxon>Bacteria</taxon>
        <taxon>Pseudomonadati</taxon>
        <taxon>Bacteroidota</taxon>
        <taxon>Bacteroidia</taxon>
        <taxon>Bacteroidales</taxon>
        <taxon>Prevotellaceae</taxon>
        <taxon>Hoylesella</taxon>
    </lineage>
</organism>
<keyword evidence="6" id="KW-1185">Reference proteome</keyword>
<dbReference type="PROSITE" id="PS01124">
    <property type="entry name" value="HTH_ARAC_FAMILY_2"/>
    <property type="match status" value="1"/>
</dbReference>
<dbReference type="AlphaFoldDB" id="A0A069QHP2"/>
<evidence type="ECO:0000256" key="3">
    <source>
        <dbReference type="ARBA" id="ARBA00023163"/>
    </source>
</evidence>
<dbReference type="InterPro" id="IPR009057">
    <property type="entry name" value="Homeodomain-like_sf"/>
</dbReference>
<sequence length="292" mass="33415">MRKLQLNDLTIPIVKESCDVVSMDDDLVLIDDLNKLSDLMGPHKMQCLVLAICAQGSAQYTVDTITYELQPNHIMVVPAGPILNSGELSTNCKGIAILLSKDFMNEIIMGIHELSSLILFSRTNPVFTLNAEEGSEMLLHLSLIEKKMQQAGHRYRKDTVRSMITTMIYNASDAIYRVQQTTDLKKTRAEAIFAKFIKMVEQNFKKERRVSWYGEQLGITPKYLSETVRNVSKRTPNQWIDKYITLELRVQLKNTTKSVKEIAQELNFPNQSFLGKFFKEQVGVSPSQYRKR</sequence>
<evidence type="ECO:0000313" key="5">
    <source>
        <dbReference type="EMBL" id="KDR51549.1"/>
    </source>
</evidence>
<feature type="domain" description="HTH araC/xylS-type" evidence="4">
    <location>
        <begin position="194"/>
        <end position="292"/>
    </location>
</feature>
<keyword evidence="1" id="KW-0805">Transcription regulation</keyword>
<dbReference type="EMBL" id="JNGW01000104">
    <property type="protein sequence ID" value="KDR51549.1"/>
    <property type="molecule type" value="Genomic_DNA"/>
</dbReference>
<dbReference type="Pfam" id="PF12833">
    <property type="entry name" value="HTH_18"/>
    <property type="match status" value="1"/>
</dbReference>
<accession>A0A069QHP2</accession>
<dbReference type="SUPFAM" id="SSF51215">
    <property type="entry name" value="Regulatory protein AraC"/>
    <property type="match status" value="1"/>
</dbReference>
<dbReference type="HOGENOM" id="CLU_000445_88_2_10"/>
<evidence type="ECO:0000256" key="1">
    <source>
        <dbReference type="ARBA" id="ARBA00023015"/>
    </source>
</evidence>
<dbReference type="GO" id="GO:0043565">
    <property type="term" value="F:sequence-specific DNA binding"/>
    <property type="evidence" value="ECO:0007669"/>
    <property type="project" value="InterPro"/>
</dbReference>
<dbReference type="PANTHER" id="PTHR43280:SF32">
    <property type="entry name" value="TRANSCRIPTIONAL REGULATORY PROTEIN"/>
    <property type="match status" value="1"/>
</dbReference>
<dbReference type="eggNOG" id="COG2169">
    <property type="taxonomic scope" value="Bacteria"/>
</dbReference>
<dbReference type="SUPFAM" id="SSF46689">
    <property type="entry name" value="Homeodomain-like"/>
    <property type="match status" value="1"/>
</dbReference>
<dbReference type="Gene3D" id="1.10.10.60">
    <property type="entry name" value="Homeodomain-like"/>
    <property type="match status" value="1"/>
</dbReference>
<evidence type="ECO:0000313" key="6">
    <source>
        <dbReference type="Proteomes" id="UP000027442"/>
    </source>
</evidence>
<proteinExistence type="predicted"/>
<dbReference type="SMART" id="SM00342">
    <property type="entry name" value="HTH_ARAC"/>
    <property type="match status" value="1"/>
</dbReference>
<reference evidence="5 6" key="1">
    <citation type="submission" date="2013-08" db="EMBL/GenBank/DDBJ databases">
        <authorList>
            <person name="Weinstock G."/>
            <person name="Sodergren E."/>
            <person name="Wylie T."/>
            <person name="Fulton L."/>
            <person name="Fulton R."/>
            <person name="Fronick C."/>
            <person name="O'Laughlin M."/>
            <person name="Godfrey J."/>
            <person name="Miner T."/>
            <person name="Herter B."/>
            <person name="Appelbaum E."/>
            <person name="Cordes M."/>
            <person name="Lek S."/>
            <person name="Wollam A."/>
            <person name="Pepin K.H."/>
            <person name="Palsikar V.B."/>
            <person name="Mitreva M."/>
            <person name="Wilson R.K."/>
        </authorList>
    </citation>
    <scope>NUCLEOTIDE SEQUENCE [LARGE SCALE GENOMIC DNA]</scope>
    <source>
        <strain evidence="5 6">ATCC 15930</strain>
    </source>
</reference>
<evidence type="ECO:0000256" key="2">
    <source>
        <dbReference type="ARBA" id="ARBA00023125"/>
    </source>
</evidence>
<keyword evidence="2" id="KW-0238">DNA-binding</keyword>
<comment type="caution">
    <text evidence="5">The sequence shown here is derived from an EMBL/GenBank/DDBJ whole genome shotgun (WGS) entry which is preliminary data.</text>
</comment>
<keyword evidence="3" id="KW-0804">Transcription</keyword>
<evidence type="ECO:0000259" key="4">
    <source>
        <dbReference type="PROSITE" id="PS01124"/>
    </source>
</evidence>
<dbReference type="InterPro" id="IPR037923">
    <property type="entry name" value="HTH-like"/>
</dbReference>
<dbReference type="Proteomes" id="UP000027442">
    <property type="component" value="Unassembled WGS sequence"/>
</dbReference>